<accession>A0A7S1YLB0</accession>
<dbReference type="EMBL" id="HBGK01048084">
    <property type="protein sequence ID" value="CAD9307840.1"/>
    <property type="molecule type" value="Transcribed_RNA"/>
</dbReference>
<proteinExistence type="predicted"/>
<feature type="compositionally biased region" description="Basic and acidic residues" evidence="1">
    <location>
        <begin position="107"/>
        <end position="123"/>
    </location>
</feature>
<feature type="region of interest" description="Disordered" evidence="1">
    <location>
        <begin position="100"/>
        <end position="123"/>
    </location>
</feature>
<sequence length="455" mass="50470">MESEPTTTDDHQGEQEHLHTQQHRKLQDDECDDFYFNAEVSLLVPGSNSNPSCTAAEIDEIDATLVDAFTSVIDIDPRLRDVLDLSVEICSTTQETRKELRRRLRRGQHEGTMEQQGESHRDHDRHRELYTPWLTDWLNLGISGRCQWGRCSLYNSDGDHGGYRDLAVEKREEHSIGTTTEKKDEKKADVSEATRAKNGGNNASAEASASSLRRNNMNIKAEEEEGKRVLQSDLKVDRFKLYNTEDDYNSFFLKTLQHADVIDIQTYGTSSFTVEAEVTGTTEDTSVNFSLDSTTNYKLQNSAPYFLSGDNVNTGRIYESEELGTVGTHTIRATPYPGVKLQGEQGTPLEISILVVDGSTNAVNEAAPGSRQQLIYLLEDDISFYVSGMLNLEFFGKPGHCLENNLVYADVNLGSVEGEHLMCGTAAPTEAPVSPFGAPGYNWYGFTGGGTCANC</sequence>
<reference evidence="2" key="1">
    <citation type="submission" date="2021-01" db="EMBL/GenBank/DDBJ databases">
        <authorList>
            <person name="Corre E."/>
            <person name="Pelletier E."/>
            <person name="Niang G."/>
            <person name="Scheremetjew M."/>
            <person name="Finn R."/>
            <person name="Kale V."/>
            <person name="Holt S."/>
            <person name="Cochrane G."/>
            <person name="Meng A."/>
            <person name="Brown T."/>
            <person name="Cohen L."/>
        </authorList>
    </citation>
    <scope>NUCLEOTIDE SEQUENCE</scope>
    <source>
        <strain evidence="2">CCMP 410</strain>
    </source>
</reference>
<dbReference type="AlphaFoldDB" id="A0A7S1YLB0"/>
<evidence type="ECO:0000256" key="1">
    <source>
        <dbReference type="SAM" id="MobiDB-lite"/>
    </source>
</evidence>
<feature type="region of interest" description="Disordered" evidence="1">
    <location>
        <begin position="1"/>
        <end position="24"/>
    </location>
</feature>
<feature type="compositionally biased region" description="Basic and acidic residues" evidence="1">
    <location>
        <begin position="172"/>
        <end position="195"/>
    </location>
</feature>
<feature type="compositionally biased region" description="Low complexity" evidence="1">
    <location>
        <begin position="201"/>
        <end position="213"/>
    </location>
</feature>
<name>A0A7S1YLB0_9STRA</name>
<feature type="region of interest" description="Disordered" evidence="1">
    <location>
        <begin position="172"/>
        <end position="213"/>
    </location>
</feature>
<gene>
    <name evidence="2" type="ORF">GOCE00092_LOCUS25231</name>
</gene>
<protein>
    <submittedName>
        <fullName evidence="2">Uncharacterized protein</fullName>
    </submittedName>
</protein>
<evidence type="ECO:0000313" key="2">
    <source>
        <dbReference type="EMBL" id="CAD9307840.1"/>
    </source>
</evidence>
<feature type="compositionally biased region" description="Basic and acidic residues" evidence="1">
    <location>
        <begin position="8"/>
        <end position="19"/>
    </location>
</feature>
<organism evidence="2">
    <name type="scientific">Grammatophora oceanica</name>
    <dbReference type="NCBI Taxonomy" id="210454"/>
    <lineage>
        <taxon>Eukaryota</taxon>
        <taxon>Sar</taxon>
        <taxon>Stramenopiles</taxon>
        <taxon>Ochrophyta</taxon>
        <taxon>Bacillariophyta</taxon>
        <taxon>Fragilariophyceae</taxon>
        <taxon>Fragilariophycidae</taxon>
        <taxon>Rhabdonematales</taxon>
        <taxon>Grammatophoraceae</taxon>
        <taxon>Grammatophora</taxon>
    </lineage>
</organism>